<dbReference type="InterPro" id="IPR050796">
    <property type="entry name" value="SCF_F-box_component"/>
</dbReference>
<dbReference type="InterPro" id="IPR006527">
    <property type="entry name" value="F-box-assoc_dom_typ1"/>
</dbReference>
<sequence>MNLLPTSQSRRTPTASVSPISLPDELIAEVLSCLTVRPLMRMRGTISWFMQWIAMFGSLFSRLSEYSELVSLLESGHRENITKVLALMHTKVRVFSLQDNAWSIIQNPPMPRICSMNAVYLSGSVNWLACHGVSIRYPQFVIVSFDLGAETHTQFQSPPGFDQLPSVHAPNLTVLKDCLCFCHDFKQTHFVIWLMNKIGVEDSWTQFFKISYHNLQIDPFEDLVSFLIPICVSEKNDTLLLANEDRKVTILYNWRENRIALGPWWCTRLNYVESLVSHC</sequence>
<proteinExistence type="predicted"/>
<keyword evidence="3" id="KW-1185">Reference proteome</keyword>
<dbReference type="EMBL" id="OX451740">
    <property type="protein sequence ID" value="CAI8612342.1"/>
    <property type="molecule type" value="Genomic_DNA"/>
</dbReference>
<dbReference type="InterPro" id="IPR017451">
    <property type="entry name" value="F-box-assoc_interact_dom"/>
</dbReference>
<evidence type="ECO:0000313" key="2">
    <source>
        <dbReference type="EMBL" id="CAI8612342.1"/>
    </source>
</evidence>
<evidence type="ECO:0000313" key="3">
    <source>
        <dbReference type="Proteomes" id="UP001157006"/>
    </source>
</evidence>
<reference evidence="2 3" key="1">
    <citation type="submission" date="2023-01" db="EMBL/GenBank/DDBJ databases">
        <authorList>
            <person name="Kreplak J."/>
        </authorList>
    </citation>
    <scope>NUCLEOTIDE SEQUENCE [LARGE SCALE GENOMIC DNA]</scope>
</reference>
<dbReference type="Proteomes" id="UP001157006">
    <property type="component" value="Chromosome 5"/>
</dbReference>
<organism evidence="2 3">
    <name type="scientific">Vicia faba</name>
    <name type="common">Broad bean</name>
    <name type="synonym">Faba vulgaris</name>
    <dbReference type="NCBI Taxonomy" id="3906"/>
    <lineage>
        <taxon>Eukaryota</taxon>
        <taxon>Viridiplantae</taxon>
        <taxon>Streptophyta</taxon>
        <taxon>Embryophyta</taxon>
        <taxon>Tracheophyta</taxon>
        <taxon>Spermatophyta</taxon>
        <taxon>Magnoliopsida</taxon>
        <taxon>eudicotyledons</taxon>
        <taxon>Gunneridae</taxon>
        <taxon>Pentapetalae</taxon>
        <taxon>rosids</taxon>
        <taxon>fabids</taxon>
        <taxon>Fabales</taxon>
        <taxon>Fabaceae</taxon>
        <taxon>Papilionoideae</taxon>
        <taxon>50 kb inversion clade</taxon>
        <taxon>NPAAA clade</taxon>
        <taxon>Hologalegina</taxon>
        <taxon>IRL clade</taxon>
        <taxon>Fabeae</taxon>
        <taxon>Vicia</taxon>
    </lineage>
</organism>
<dbReference type="Pfam" id="PF07734">
    <property type="entry name" value="FBA_1"/>
    <property type="match status" value="1"/>
</dbReference>
<name>A0AAV1ASU8_VICFA</name>
<feature type="domain" description="F-box associated beta-propeller type 1" evidence="1">
    <location>
        <begin position="89"/>
        <end position="277"/>
    </location>
</feature>
<dbReference type="AlphaFoldDB" id="A0AAV1ASU8"/>
<evidence type="ECO:0000259" key="1">
    <source>
        <dbReference type="Pfam" id="PF07734"/>
    </source>
</evidence>
<dbReference type="NCBIfam" id="TIGR01640">
    <property type="entry name" value="F_box_assoc_1"/>
    <property type="match status" value="1"/>
</dbReference>
<accession>A0AAV1ASU8</accession>
<protein>
    <recommendedName>
        <fullName evidence="1">F-box associated beta-propeller type 1 domain-containing protein</fullName>
    </recommendedName>
</protein>
<dbReference type="PANTHER" id="PTHR31672">
    <property type="entry name" value="BNACNNG10540D PROTEIN"/>
    <property type="match status" value="1"/>
</dbReference>
<gene>
    <name evidence="2" type="ORF">VFH_V029720</name>
</gene>
<dbReference type="PANTHER" id="PTHR31672:SF13">
    <property type="entry name" value="F-BOX PROTEIN CPR30-LIKE"/>
    <property type="match status" value="1"/>
</dbReference>